<dbReference type="AlphaFoldDB" id="A8G1Y4"/>
<accession>A8G1Y4</accession>
<proteinExistence type="predicted"/>
<protein>
    <submittedName>
        <fullName evidence="1">Uncharacterized protein</fullName>
    </submittedName>
</protein>
<dbReference type="Proteomes" id="UP000002015">
    <property type="component" value="Chromosome"/>
</dbReference>
<dbReference type="HOGENOM" id="CLU_2467294_0_0_6"/>
<sequence length="88" mass="9536" precursor="true">MFGGMKVTVPSLLLITSGEVCADTSARRCEAIPGRFAVSSLKPKLAAAATPVGKARNAIFELHQTSSTSAFDWQVVYTVLAWIKRFYV</sequence>
<evidence type="ECO:0000313" key="2">
    <source>
        <dbReference type="Proteomes" id="UP000002015"/>
    </source>
</evidence>
<reference evidence="1 2" key="1">
    <citation type="submission" date="2007-08" db="EMBL/GenBank/DDBJ databases">
        <title>Complete sequence of Shewanella sediminis HAW-EB3.</title>
        <authorList>
            <consortium name="US DOE Joint Genome Institute"/>
            <person name="Copeland A."/>
            <person name="Lucas S."/>
            <person name="Lapidus A."/>
            <person name="Barry K."/>
            <person name="Glavina del Rio T."/>
            <person name="Dalin E."/>
            <person name="Tice H."/>
            <person name="Pitluck S."/>
            <person name="Chertkov O."/>
            <person name="Brettin T."/>
            <person name="Bruce D."/>
            <person name="Detter J.C."/>
            <person name="Han C."/>
            <person name="Schmutz J."/>
            <person name="Larimer F."/>
            <person name="Land M."/>
            <person name="Hauser L."/>
            <person name="Kyrpides N."/>
            <person name="Kim E."/>
            <person name="Zhao J.-S."/>
            <person name="Richardson P."/>
        </authorList>
    </citation>
    <scope>NUCLEOTIDE SEQUENCE [LARGE SCALE GENOMIC DNA]</scope>
    <source>
        <strain evidence="1 2">HAW-EB3</strain>
    </source>
</reference>
<name>A8G1Y4_SHESH</name>
<evidence type="ECO:0000313" key="1">
    <source>
        <dbReference type="EMBL" id="ABV39107.1"/>
    </source>
</evidence>
<organism evidence="1 2">
    <name type="scientific">Shewanella sediminis (strain HAW-EB3)</name>
    <dbReference type="NCBI Taxonomy" id="425104"/>
    <lineage>
        <taxon>Bacteria</taxon>
        <taxon>Pseudomonadati</taxon>
        <taxon>Pseudomonadota</taxon>
        <taxon>Gammaproteobacteria</taxon>
        <taxon>Alteromonadales</taxon>
        <taxon>Shewanellaceae</taxon>
        <taxon>Shewanella</taxon>
    </lineage>
</organism>
<gene>
    <name evidence="1" type="ordered locus">Ssed_4505</name>
</gene>
<dbReference type="KEGG" id="sse:Ssed_4505"/>
<keyword evidence="2" id="KW-1185">Reference proteome</keyword>
<dbReference type="EMBL" id="CP000821">
    <property type="protein sequence ID" value="ABV39107.1"/>
    <property type="molecule type" value="Genomic_DNA"/>
</dbReference>